<dbReference type="Proteomes" id="UP000789759">
    <property type="component" value="Unassembled WGS sequence"/>
</dbReference>
<accession>A0A9N9DVG8</accession>
<evidence type="ECO:0000313" key="1">
    <source>
        <dbReference type="EMBL" id="CAG8654190.1"/>
    </source>
</evidence>
<dbReference type="OrthoDB" id="2436614at2759"/>
<dbReference type="AlphaFoldDB" id="A0A9N9DVG8"/>
<protein>
    <submittedName>
        <fullName evidence="1">9749_t:CDS:1</fullName>
    </submittedName>
</protein>
<sequence length="200" mass="23136">MRLSKEDIQNLMKKSKGKTKTPCSFILYKNKHRLSPKEARKAYKNESLKVRMDYEQCAELIRLSTNNFELASELCEEKFLFGSLFINKSADSNGRISPIHPPQLSFMSQNIFATCIDNVVIDEQRLLHLSSNVEQLPTPAFTMYPIDVECSNLNGEIFNDTPTRKNFKPMRIINFPEFESIHMDTQETQPFMLPSLKYVA</sequence>
<comment type="caution">
    <text evidence="1">The sequence shown here is derived from an EMBL/GenBank/DDBJ whole genome shotgun (WGS) entry which is preliminary data.</text>
</comment>
<keyword evidence="2" id="KW-1185">Reference proteome</keyword>
<reference evidence="1" key="1">
    <citation type="submission" date="2021-06" db="EMBL/GenBank/DDBJ databases">
        <authorList>
            <person name="Kallberg Y."/>
            <person name="Tangrot J."/>
            <person name="Rosling A."/>
        </authorList>
    </citation>
    <scope>NUCLEOTIDE SEQUENCE</scope>
    <source>
        <strain evidence="1">FL966</strain>
    </source>
</reference>
<evidence type="ECO:0000313" key="2">
    <source>
        <dbReference type="Proteomes" id="UP000789759"/>
    </source>
</evidence>
<dbReference type="EMBL" id="CAJVQA010007271">
    <property type="protein sequence ID" value="CAG8654190.1"/>
    <property type="molecule type" value="Genomic_DNA"/>
</dbReference>
<name>A0A9N9DVG8_9GLOM</name>
<organism evidence="1 2">
    <name type="scientific">Cetraspora pellucida</name>
    <dbReference type="NCBI Taxonomy" id="1433469"/>
    <lineage>
        <taxon>Eukaryota</taxon>
        <taxon>Fungi</taxon>
        <taxon>Fungi incertae sedis</taxon>
        <taxon>Mucoromycota</taxon>
        <taxon>Glomeromycotina</taxon>
        <taxon>Glomeromycetes</taxon>
        <taxon>Diversisporales</taxon>
        <taxon>Gigasporaceae</taxon>
        <taxon>Cetraspora</taxon>
    </lineage>
</organism>
<proteinExistence type="predicted"/>
<gene>
    <name evidence="1" type="ORF">CPELLU_LOCUS9486</name>
</gene>